<evidence type="ECO:0000313" key="2">
    <source>
        <dbReference type="EMBL" id="GEN87732.1"/>
    </source>
</evidence>
<organism evidence="2 3">
    <name type="scientific">Oceanobacillus sojae</name>
    <dbReference type="NCBI Taxonomy" id="582851"/>
    <lineage>
        <taxon>Bacteria</taxon>
        <taxon>Bacillati</taxon>
        <taxon>Bacillota</taxon>
        <taxon>Bacilli</taxon>
        <taxon>Bacillales</taxon>
        <taxon>Bacillaceae</taxon>
        <taxon>Oceanobacillus</taxon>
    </lineage>
</organism>
<gene>
    <name evidence="2" type="ORF">OSO01_24710</name>
</gene>
<evidence type="ECO:0000256" key="1">
    <source>
        <dbReference type="SAM" id="Phobius"/>
    </source>
</evidence>
<keyword evidence="1" id="KW-0472">Membrane</keyword>
<keyword evidence="1" id="KW-0812">Transmembrane</keyword>
<proteinExistence type="predicted"/>
<feature type="transmembrane region" description="Helical" evidence="1">
    <location>
        <begin position="62"/>
        <end position="80"/>
    </location>
</feature>
<dbReference type="STRING" id="582851.GCA_900162665_01017"/>
<dbReference type="AlphaFoldDB" id="A0A511ZJV1"/>
<sequence>MAEQEPKSSRTYVEIIGDTVYGKHLIFTIIISVMFSFIGFFIGRELIFPRIAPEEMIQSYSLLLGIAGSVIGLLINTFLFKPKRTLNETASTSNELSEIYEKLQLDMEEERESILNDPVTAQEMKEQGFYDMFIPDDKEQHHTEEKKW</sequence>
<dbReference type="EMBL" id="BJYM01000009">
    <property type="protein sequence ID" value="GEN87732.1"/>
    <property type="molecule type" value="Genomic_DNA"/>
</dbReference>
<dbReference type="OrthoDB" id="1625483at2"/>
<protein>
    <submittedName>
        <fullName evidence="2">Uncharacterized protein</fullName>
    </submittedName>
</protein>
<name>A0A511ZJV1_9BACI</name>
<reference evidence="2 3" key="1">
    <citation type="submission" date="2019-07" db="EMBL/GenBank/DDBJ databases">
        <title>Whole genome shotgun sequence of Oceanobacillus sojae NBRC 105379.</title>
        <authorList>
            <person name="Hosoyama A."/>
            <person name="Uohara A."/>
            <person name="Ohji S."/>
            <person name="Ichikawa N."/>
        </authorList>
    </citation>
    <scope>NUCLEOTIDE SEQUENCE [LARGE SCALE GENOMIC DNA]</scope>
    <source>
        <strain evidence="2 3">NBRC 105379</strain>
    </source>
</reference>
<evidence type="ECO:0000313" key="3">
    <source>
        <dbReference type="Proteomes" id="UP000321558"/>
    </source>
</evidence>
<feature type="transmembrane region" description="Helical" evidence="1">
    <location>
        <begin position="21"/>
        <end position="42"/>
    </location>
</feature>
<dbReference type="Proteomes" id="UP000321558">
    <property type="component" value="Unassembled WGS sequence"/>
</dbReference>
<accession>A0A511ZJV1</accession>
<dbReference type="RefSeq" id="WP_147210694.1">
    <property type="nucleotide sequence ID" value="NZ_BJYM01000009.1"/>
</dbReference>
<keyword evidence="1" id="KW-1133">Transmembrane helix</keyword>
<keyword evidence="3" id="KW-1185">Reference proteome</keyword>
<comment type="caution">
    <text evidence="2">The sequence shown here is derived from an EMBL/GenBank/DDBJ whole genome shotgun (WGS) entry which is preliminary data.</text>
</comment>